<keyword evidence="4" id="KW-0808">Transferase</keyword>
<dbReference type="EMBL" id="AP019416">
    <property type="protein sequence ID" value="BBI52556.1"/>
    <property type="molecule type" value="Genomic_DNA"/>
</dbReference>
<accession>A0ABM7GP32</accession>
<evidence type="ECO:0000313" key="5">
    <source>
        <dbReference type="EMBL" id="BBI52556.1"/>
    </source>
</evidence>
<evidence type="ECO:0000256" key="2">
    <source>
        <dbReference type="ARBA" id="ARBA00007424"/>
    </source>
</evidence>
<reference evidence="6" key="1">
    <citation type="journal article" date="2019" name="Microbiol. Resour. Announc.">
        <title>Complete Genome Sequence of Halomonas olivaria, a Moderately Halophilic Bacterium Isolated from Olive Processing Effluents, Obtained by Nanopore Sequencing.</title>
        <authorList>
            <person name="Nagata S."/>
            <person name="Ii K.M."/>
            <person name="Tsukimi T."/>
            <person name="Miura M.C."/>
            <person name="Galipon J."/>
            <person name="Arakawa K."/>
        </authorList>
    </citation>
    <scope>NUCLEOTIDE SEQUENCE [LARGE SCALE GENOMIC DNA]</scope>
    <source>
        <strain evidence="6">TYRC17</strain>
    </source>
</reference>
<proteinExistence type="inferred from homology"/>
<name>A0ABM7GP32_9GAMM</name>
<evidence type="ECO:0000256" key="4">
    <source>
        <dbReference type="ARBA" id="ARBA00022679"/>
    </source>
</evidence>
<evidence type="ECO:0008006" key="7">
    <source>
        <dbReference type="Google" id="ProtNLM"/>
    </source>
</evidence>
<evidence type="ECO:0000256" key="1">
    <source>
        <dbReference type="ARBA" id="ARBA00005104"/>
    </source>
</evidence>
<gene>
    <name evidence="5" type="ORF">HORIV_49770</name>
</gene>
<evidence type="ECO:0000313" key="6">
    <source>
        <dbReference type="Proteomes" id="UP000289555"/>
    </source>
</evidence>
<dbReference type="InterPro" id="IPR002180">
    <property type="entry name" value="LS/RS"/>
</dbReference>
<comment type="pathway">
    <text evidence="1">Cofactor biosynthesis; riboflavin biosynthesis.</text>
</comment>
<dbReference type="InterPro" id="IPR036467">
    <property type="entry name" value="LS/RS_sf"/>
</dbReference>
<dbReference type="Gene3D" id="3.40.50.960">
    <property type="entry name" value="Lumazine/riboflavin synthase"/>
    <property type="match status" value="1"/>
</dbReference>
<organism evidence="5 6">
    <name type="scientific">Vreelandella olivaria</name>
    <dbReference type="NCBI Taxonomy" id="390919"/>
    <lineage>
        <taxon>Bacteria</taxon>
        <taxon>Pseudomonadati</taxon>
        <taxon>Pseudomonadota</taxon>
        <taxon>Gammaproteobacteria</taxon>
        <taxon>Oceanospirillales</taxon>
        <taxon>Halomonadaceae</taxon>
        <taxon>Vreelandella</taxon>
    </lineage>
</organism>
<evidence type="ECO:0000256" key="3">
    <source>
        <dbReference type="ARBA" id="ARBA00022619"/>
    </source>
</evidence>
<sequence length="85" mass="9652">MGAGFVIDGGIYRHEFVAQAVIEGMMQAQLETEIPILSVVLTPHHFHEHSTHHAFFHDHFRAKGKEAAEALVMTLENHQRIRGLR</sequence>
<dbReference type="Pfam" id="PF00885">
    <property type="entry name" value="DMRL_synthase"/>
    <property type="match status" value="1"/>
</dbReference>
<dbReference type="Proteomes" id="UP000289555">
    <property type="component" value="Chromosome"/>
</dbReference>
<dbReference type="SUPFAM" id="SSF52121">
    <property type="entry name" value="Lumazine synthase"/>
    <property type="match status" value="1"/>
</dbReference>
<keyword evidence="3" id="KW-0686">Riboflavin biosynthesis</keyword>
<keyword evidence="6" id="KW-1185">Reference proteome</keyword>
<comment type="similarity">
    <text evidence="2">Belongs to the DMRL synthase family.</text>
</comment>
<protein>
    <recommendedName>
        <fullName evidence="7">6,7-dimethyl-8-ribityllumazine synthase</fullName>
    </recommendedName>
</protein>